<dbReference type="EMBL" id="OC986149">
    <property type="protein sequence ID" value="CAG4642804.1"/>
    <property type="molecule type" value="Genomic_DNA"/>
</dbReference>
<evidence type="ECO:0000256" key="2">
    <source>
        <dbReference type="SAM" id="Phobius"/>
    </source>
</evidence>
<keyword evidence="2" id="KW-0472">Membrane</keyword>
<feature type="transmembrane region" description="Helical" evidence="2">
    <location>
        <begin position="154"/>
        <end position="175"/>
    </location>
</feature>
<dbReference type="SUPFAM" id="SSF52833">
    <property type="entry name" value="Thioredoxin-like"/>
    <property type="match status" value="1"/>
</dbReference>
<dbReference type="GO" id="GO:0005737">
    <property type="term" value="C:cytoplasm"/>
    <property type="evidence" value="ECO:0007669"/>
    <property type="project" value="TreeGrafter"/>
</dbReference>
<comment type="similarity">
    <text evidence="1">Belongs to the SH3BGR family.</text>
</comment>
<sequence length="177" mass="20279">MDNNLASRQTGVVKFYVANICGNQHVKKLQIRAQMIMESKGVAFETIDITAEEMEAEKKFMLENASPRANGKIPVPPQFFNQDEYLGDYEDFAEAIELNRLEDFLKVPIFDHEARKAWRPYSNIEKSLSPIFMGVTIILAVFLSYGIMSTFSMPLTLFLMILSVPCTLLVFSLFYRK</sequence>
<feature type="transmembrane region" description="Helical" evidence="2">
    <location>
        <begin position="128"/>
        <end position="148"/>
    </location>
</feature>
<gene>
    <name evidence="3" type="primary">EOG090X0DPU</name>
</gene>
<accession>A0A9N6WTD8</accession>
<keyword evidence="2" id="KW-1133">Transmembrane helix</keyword>
<dbReference type="InterPro" id="IPR051033">
    <property type="entry name" value="SH3BGR"/>
</dbReference>
<proteinExistence type="inferred from homology"/>
<dbReference type="Pfam" id="PF04908">
    <property type="entry name" value="SH3BGR"/>
    <property type="match status" value="1"/>
</dbReference>
<evidence type="ECO:0000256" key="1">
    <source>
        <dbReference type="ARBA" id="ARBA00007764"/>
    </source>
</evidence>
<evidence type="ECO:0000313" key="3">
    <source>
        <dbReference type="EMBL" id="CAG4642804.1"/>
    </source>
</evidence>
<dbReference type="PANTHER" id="PTHR12232">
    <property type="entry name" value="SH3 DOMAIN-BINDING GLUTAMIC ACID-RICH-LIKE PROTEIN"/>
    <property type="match status" value="1"/>
</dbReference>
<reference evidence="3" key="1">
    <citation type="submission" date="2021-04" db="EMBL/GenBank/DDBJ databases">
        <authorList>
            <person name="Cornetti L."/>
        </authorList>
    </citation>
    <scope>NUCLEOTIDE SEQUENCE</scope>
</reference>
<dbReference type="AlphaFoldDB" id="A0A9N6WTD8"/>
<name>A0A9N6WTD8_9CRUS</name>
<dbReference type="PANTHER" id="PTHR12232:SF15">
    <property type="entry name" value="SH3 DOMAIN-BINDING GLUTAMIC ACID-RICH PROTEIN HOMOLOG"/>
    <property type="match status" value="1"/>
</dbReference>
<dbReference type="InterPro" id="IPR036249">
    <property type="entry name" value="Thioredoxin-like_sf"/>
</dbReference>
<dbReference type="Gene3D" id="3.40.30.10">
    <property type="entry name" value="Glutaredoxin"/>
    <property type="match status" value="1"/>
</dbReference>
<protein>
    <submittedName>
        <fullName evidence="3">EOG090X0DPU</fullName>
    </submittedName>
</protein>
<keyword evidence="2" id="KW-0812">Transmembrane</keyword>
<dbReference type="InterPro" id="IPR006993">
    <property type="entry name" value="Glut_rich_SH3-bd"/>
</dbReference>
<organism evidence="3">
    <name type="scientific">Evadne anonyx</name>
    <dbReference type="NCBI Taxonomy" id="141404"/>
    <lineage>
        <taxon>Eukaryota</taxon>
        <taxon>Metazoa</taxon>
        <taxon>Ecdysozoa</taxon>
        <taxon>Arthropoda</taxon>
        <taxon>Crustacea</taxon>
        <taxon>Branchiopoda</taxon>
        <taxon>Diplostraca</taxon>
        <taxon>Cladocera</taxon>
        <taxon>Onychopoda</taxon>
        <taxon>Podonidae</taxon>
        <taxon>Evadne</taxon>
    </lineage>
</organism>